<reference evidence="9" key="1">
    <citation type="submission" date="2020-05" db="UniProtKB">
        <authorList>
            <consortium name="EnsemblMetazoa"/>
        </authorList>
    </citation>
    <scope>IDENTIFICATION</scope>
    <source>
        <strain evidence="9">Aabys</strain>
    </source>
</reference>
<dbReference type="Proteomes" id="UP001652621">
    <property type="component" value="Unplaced"/>
</dbReference>
<organism evidence="9">
    <name type="scientific">Musca domestica</name>
    <name type="common">House fly</name>
    <dbReference type="NCBI Taxonomy" id="7370"/>
    <lineage>
        <taxon>Eukaryota</taxon>
        <taxon>Metazoa</taxon>
        <taxon>Ecdysozoa</taxon>
        <taxon>Arthropoda</taxon>
        <taxon>Hexapoda</taxon>
        <taxon>Insecta</taxon>
        <taxon>Pterygota</taxon>
        <taxon>Neoptera</taxon>
        <taxon>Endopterygota</taxon>
        <taxon>Diptera</taxon>
        <taxon>Brachycera</taxon>
        <taxon>Muscomorpha</taxon>
        <taxon>Muscoidea</taxon>
        <taxon>Muscidae</taxon>
        <taxon>Musca</taxon>
    </lineage>
</organism>
<feature type="compositionally biased region" description="Polar residues" evidence="8">
    <location>
        <begin position="41"/>
        <end position="51"/>
    </location>
</feature>
<protein>
    <recommendedName>
        <fullName evidence="2">inositol-pentakisphosphate 2-kinase</fullName>
        <ecNumber evidence="2">2.7.1.158</ecNumber>
    </recommendedName>
    <alternativeName>
        <fullName evidence="7">Ins(1,3,4,5,6)P5 2-kinase</fullName>
    </alternativeName>
</protein>
<dbReference type="OrthoDB" id="272370at2759"/>
<sequence length="833" mass="92771">MASETSSCASSCLQSNEAPKELLELLSVLDKQQKQQQQQQLPQHGHNSNMNMEGKEEAENMPQQKQKLDPSIQLPEKTRMDLSQIELIYRAEGNANLVLALPQFKKVLRLPKIQQKQQNEQQADQLSLQELQQMNELKQQPQHQDTQYSQKCPGPNTQQQHRQQEQHYYPKQQQEHSKLKQQEPTNMTLTATGQQLLQQPQSANAVGILTMDHYVAYIGIIRCLLGNEFVFEADIVAVPNPNDRDWINEHIRPHRPVNRLDKEFGGHYGLLLPDATRLPAEFDILFSNLKQTKSKQQCPQRCCPAVAVQDAACGAGASNNSIFLEDTFAIEIKPKQGWLLPNDVNNLFDIKPATAAAGVTAMQQPDSLADVGDATSSSSSSSTSTGTLKTSADKECFTATQNKSSITKTTTSPLQKSLSAASKAATVGGAGAASHDKVDIRCRYCSMQFLKLQQKKILQRSNYCPIDLFSGVPARMWNALHALFTCPQNNLRIFKNGIVVFDDQLSRLSKIEDLFSSQQLQIIKQLMVICLLRDYTPLQQAPTAFHANLPTADDDDLAYDANASRQSDAQMTAMELSHDDDGKPQTSETTPCKKLKTIKAETGPESDVAKVNTTFIKANTTTRISTKSNSEMAAGITMTTTTTITPTTTTQFNDAKKSSLAYKASDSRPHCPTSVGADVSVKPKEKNIPEMLSLPKNCVLEKILNLQLLAKKHFPHMFKENYQKKKGKSYDILSTLLQKYKCGPTKLEISQLSAEEQYLLAATALDCSIMITFRQISNQVMANCSLCTNPHMICIEGQHFITKITLLDLDPKPDTHFAKYVKQTHEIMQSIHS</sequence>
<feature type="region of interest" description="Disordered" evidence="8">
    <location>
        <begin position="368"/>
        <end position="388"/>
    </location>
</feature>
<evidence type="ECO:0000256" key="1">
    <source>
        <dbReference type="ARBA" id="ARBA00007229"/>
    </source>
</evidence>
<feature type="region of interest" description="Disordered" evidence="8">
    <location>
        <begin position="568"/>
        <end position="590"/>
    </location>
</feature>
<accession>A0A1I8MLG1</accession>
<reference evidence="11" key="2">
    <citation type="submission" date="2025-04" db="UniProtKB">
        <authorList>
            <consortium name="RefSeq"/>
        </authorList>
    </citation>
    <scope>IDENTIFICATION</scope>
    <source>
        <strain evidence="11">Aabys</strain>
    </source>
</reference>
<dbReference type="PANTHER" id="PTHR14456">
    <property type="entry name" value="INOSITOL POLYPHOSPHATE KINASE 1"/>
    <property type="match status" value="1"/>
</dbReference>
<evidence type="ECO:0000256" key="6">
    <source>
        <dbReference type="ARBA" id="ARBA00022840"/>
    </source>
</evidence>
<evidence type="ECO:0000313" key="9">
    <source>
        <dbReference type="EnsemblMetazoa" id="MDOA006184-PB"/>
    </source>
</evidence>
<keyword evidence="4" id="KW-0547">Nucleotide-binding</keyword>
<dbReference type="VEuPathDB" id="VectorBase:MDOMA2_013491"/>
<dbReference type="eggNOG" id="KOG4749">
    <property type="taxonomic scope" value="Eukaryota"/>
</dbReference>
<feature type="compositionally biased region" description="Low complexity" evidence="8">
    <location>
        <begin position="375"/>
        <end position="388"/>
    </location>
</feature>
<dbReference type="RefSeq" id="XP_011290681.1">
    <property type="nucleotide sequence ID" value="XM_011292379.2"/>
</dbReference>
<dbReference type="VEuPathDB" id="VectorBase:MDOA006184"/>
<proteinExistence type="inferred from homology"/>
<feature type="region of interest" description="Disordered" evidence="8">
    <location>
        <begin position="136"/>
        <end position="181"/>
    </location>
</feature>
<dbReference type="Pfam" id="PF06090">
    <property type="entry name" value="Ins_P5_2-kin"/>
    <property type="match status" value="2"/>
</dbReference>
<feature type="compositionally biased region" description="Polar residues" evidence="8">
    <location>
        <begin position="136"/>
        <end position="150"/>
    </location>
</feature>
<dbReference type="GO" id="GO:0005634">
    <property type="term" value="C:nucleus"/>
    <property type="evidence" value="ECO:0007669"/>
    <property type="project" value="TreeGrafter"/>
</dbReference>
<dbReference type="GO" id="GO:0032958">
    <property type="term" value="P:inositol phosphate biosynthetic process"/>
    <property type="evidence" value="ECO:0007669"/>
    <property type="project" value="TreeGrafter"/>
</dbReference>
<evidence type="ECO:0000256" key="5">
    <source>
        <dbReference type="ARBA" id="ARBA00022777"/>
    </source>
</evidence>
<dbReference type="KEGG" id="mde:101895533"/>
<dbReference type="GO" id="GO:0005524">
    <property type="term" value="F:ATP binding"/>
    <property type="evidence" value="ECO:0007669"/>
    <property type="project" value="UniProtKB-KW"/>
</dbReference>
<keyword evidence="6" id="KW-0067">ATP-binding</keyword>
<dbReference type="InterPro" id="IPR009286">
    <property type="entry name" value="Ins_P5_2-kin"/>
</dbReference>
<dbReference type="EnsemblMetazoa" id="MDOA006184-RB">
    <property type="protein sequence ID" value="MDOA006184-PB"/>
    <property type="gene ID" value="MDOA006184"/>
</dbReference>
<dbReference type="Gene3D" id="3.30.200.110">
    <property type="entry name" value="Inositol-pentakisphosphate 2-kinase, N-lobe"/>
    <property type="match status" value="2"/>
</dbReference>
<gene>
    <name evidence="9" type="primary">101895533</name>
    <name evidence="11" type="synonym">LOC101895533</name>
</gene>
<evidence type="ECO:0000256" key="7">
    <source>
        <dbReference type="ARBA" id="ARBA00029574"/>
    </source>
</evidence>
<dbReference type="PANTHER" id="PTHR14456:SF2">
    <property type="entry name" value="INOSITOL-PENTAKISPHOSPHATE 2-KINASE"/>
    <property type="match status" value="1"/>
</dbReference>
<dbReference type="InterPro" id="IPR043001">
    <property type="entry name" value="IP5_2-K_N_lobe"/>
</dbReference>
<evidence type="ECO:0000256" key="4">
    <source>
        <dbReference type="ARBA" id="ARBA00022741"/>
    </source>
</evidence>
<evidence type="ECO:0000256" key="2">
    <source>
        <dbReference type="ARBA" id="ARBA00012023"/>
    </source>
</evidence>
<evidence type="ECO:0000313" key="11">
    <source>
        <dbReference type="RefSeq" id="XP_011290681.1"/>
    </source>
</evidence>
<dbReference type="AlphaFoldDB" id="A0A1I8MLG1"/>
<dbReference type="EC" id="2.7.1.158" evidence="2"/>
<feature type="region of interest" description="Disordered" evidence="8">
    <location>
        <begin position="27"/>
        <end position="76"/>
    </location>
</feature>
<evidence type="ECO:0000313" key="10">
    <source>
        <dbReference type="Proteomes" id="UP001652621"/>
    </source>
</evidence>
<evidence type="ECO:0000256" key="8">
    <source>
        <dbReference type="SAM" id="MobiDB-lite"/>
    </source>
</evidence>
<keyword evidence="3" id="KW-0808">Transferase</keyword>
<comment type="similarity">
    <text evidence="1">Belongs to the IPK1 type 2 family.</text>
</comment>
<name>A0A1I8MLG1_MUSDO</name>
<feature type="compositionally biased region" description="Low complexity" evidence="8">
    <location>
        <begin position="158"/>
        <end position="172"/>
    </location>
</feature>
<keyword evidence="5" id="KW-0418">Kinase</keyword>
<dbReference type="STRING" id="7370.A0A1I8MLG1"/>
<evidence type="ECO:0000256" key="3">
    <source>
        <dbReference type="ARBA" id="ARBA00022679"/>
    </source>
</evidence>
<dbReference type="GO" id="GO:0035299">
    <property type="term" value="F:inositol-1,3,4,5,6-pentakisphosphate 2-kinase activity"/>
    <property type="evidence" value="ECO:0007669"/>
    <property type="project" value="UniProtKB-EC"/>
</dbReference>
<keyword evidence="10" id="KW-1185">Reference proteome</keyword>